<name>A0ABY3TKY6_9MYCO</name>
<gene>
    <name evidence="6" type="ORF">MI149_00270</name>
</gene>
<organism evidence="6 7">
    <name type="scientific">Mycolicibacterium crocinum</name>
    <dbReference type="NCBI Taxonomy" id="388459"/>
    <lineage>
        <taxon>Bacteria</taxon>
        <taxon>Bacillati</taxon>
        <taxon>Actinomycetota</taxon>
        <taxon>Actinomycetes</taxon>
        <taxon>Mycobacteriales</taxon>
        <taxon>Mycobacteriaceae</taxon>
        <taxon>Mycolicibacterium</taxon>
    </lineage>
</organism>
<keyword evidence="3" id="KW-0472">Membrane</keyword>
<dbReference type="PANTHER" id="PTHR45138:SF9">
    <property type="entry name" value="DIGUANYLATE CYCLASE DGCM-RELATED"/>
    <property type="match status" value="1"/>
</dbReference>
<dbReference type="PANTHER" id="PTHR45138">
    <property type="entry name" value="REGULATORY COMPONENTS OF SENSORY TRANSDUCTION SYSTEM"/>
    <property type="match status" value="1"/>
</dbReference>
<dbReference type="NCBIfam" id="TIGR00254">
    <property type="entry name" value="GGDEF"/>
    <property type="match status" value="1"/>
</dbReference>
<dbReference type="Pfam" id="PF00672">
    <property type="entry name" value="HAMP"/>
    <property type="match status" value="1"/>
</dbReference>
<keyword evidence="7" id="KW-1185">Reference proteome</keyword>
<keyword evidence="6" id="KW-0808">Transferase</keyword>
<protein>
    <submittedName>
        <fullName evidence="6">Diguanylate cyclase</fullName>
        <ecNumber evidence="6">2.7.7.65</ecNumber>
    </submittedName>
</protein>
<evidence type="ECO:0000256" key="1">
    <source>
        <dbReference type="ARBA" id="ARBA00022692"/>
    </source>
</evidence>
<dbReference type="SMART" id="SM00267">
    <property type="entry name" value="GGDEF"/>
    <property type="match status" value="1"/>
</dbReference>
<accession>A0ABY3TKY6</accession>
<dbReference type="CDD" id="cd06225">
    <property type="entry name" value="HAMP"/>
    <property type="match status" value="1"/>
</dbReference>
<dbReference type="CDD" id="cd01949">
    <property type="entry name" value="GGDEF"/>
    <property type="match status" value="1"/>
</dbReference>
<dbReference type="InterPro" id="IPR029787">
    <property type="entry name" value="Nucleotide_cyclase"/>
</dbReference>
<evidence type="ECO:0000256" key="3">
    <source>
        <dbReference type="SAM" id="Phobius"/>
    </source>
</evidence>
<dbReference type="SUPFAM" id="SSF55073">
    <property type="entry name" value="Nucleotide cyclase"/>
    <property type="match status" value="1"/>
</dbReference>
<dbReference type="InterPro" id="IPR050469">
    <property type="entry name" value="Diguanylate_Cyclase"/>
</dbReference>
<dbReference type="Pfam" id="PF00990">
    <property type="entry name" value="GGDEF"/>
    <property type="match status" value="1"/>
</dbReference>
<dbReference type="PROSITE" id="PS50887">
    <property type="entry name" value="GGDEF"/>
    <property type="match status" value="1"/>
</dbReference>
<dbReference type="InterPro" id="IPR043128">
    <property type="entry name" value="Rev_trsase/Diguanyl_cyclase"/>
</dbReference>
<evidence type="ECO:0000256" key="2">
    <source>
        <dbReference type="ARBA" id="ARBA00022989"/>
    </source>
</evidence>
<feature type="domain" description="HAMP" evidence="4">
    <location>
        <begin position="180"/>
        <end position="232"/>
    </location>
</feature>
<dbReference type="GO" id="GO:0052621">
    <property type="term" value="F:diguanylate cyclase activity"/>
    <property type="evidence" value="ECO:0007669"/>
    <property type="project" value="UniProtKB-EC"/>
</dbReference>
<reference evidence="6" key="1">
    <citation type="submission" date="2022-08" db="EMBL/GenBank/DDBJ databases">
        <title>Whole genome sequencing of non-tuberculosis mycobacteria type-strains.</title>
        <authorList>
            <person name="Igarashi Y."/>
            <person name="Osugi A."/>
            <person name="Mitarai S."/>
        </authorList>
    </citation>
    <scope>NUCLEOTIDE SEQUENCE</scope>
    <source>
        <strain evidence="6">JCM 16369</strain>
    </source>
</reference>
<dbReference type="SUPFAM" id="SSF158472">
    <property type="entry name" value="HAMP domain-like"/>
    <property type="match status" value="1"/>
</dbReference>
<dbReference type="EC" id="2.7.7.65" evidence="6"/>
<proteinExistence type="predicted"/>
<feature type="transmembrane region" description="Helical" evidence="3">
    <location>
        <begin position="161"/>
        <end position="182"/>
    </location>
</feature>
<evidence type="ECO:0000313" key="6">
    <source>
        <dbReference type="EMBL" id="ULN41635.1"/>
    </source>
</evidence>
<dbReference type="RefSeq" id="WP_225933581.1">
    <property type="nucleotide sequence ID" value="NZ_CP092362.2"/>
</dbReference>
<dbReference type="PROSITE" id="PS50885">
    <property type="entry name" value="HAMP"/>
    <property type="match status" value="1"/>
</dbReference>
<dbReference type="Gene3D" id="6.10.340.10">
    <property type="match status" value="1"/>
</dbReference>
<dbReference type="EMBL" id="CP092362">
    <property type="protein sequence ID" value="ULN41635.1"/>
    <property type="molecule type" value="Genomic_DNA"/>
</dbReference>
<dbReference type="InterPro" id="IPR003660">
    <property type="entry name" value="HAMP_dom"/>
</dbReference>
<dbReference type="Pfam" id="PF05227">
    <property type="entry name" value="CHASE3"/>
    <property type="match status" value="1"/>
</dbReference>
<dbReference type="Gene3D" id="3.30.70.270">
    <property type="match status" value="1"/>
</dbReference>
<keyword evidence="1 3" id="KW-0812">Transmembrane</keyword>
<dbReference type="InterPro" id="IPR000160">
    <property type="entry name" value="GGDEF_dom"/>
</dbReference>
<keyword evidence="6" id="KW-0548">Nucleotidyltransferase</keyword>
<dbReference type="SMART" id="SM00304">
    <property type="entry name" value="HAMP"/>
    <property type="match status" value="1"/>
</dbReference>
<dbReference type="InterPro" id="IPR007891">
    <property type="entry name" value="CHASE3"/>
</dbReference>
<feature type="domain" description="GGDEF" evidence="5">
    <location>
        <begin position="258"/>
        <end position="390"/>
    </location>
</feature>
<evidence type="ECO:0000259" key="5">
    <source>
        <dbReference type="PROSITE" id="PS50887"/>
    </source>
</evidence>
<sequence length="403" mass="43143">MSVGHALHNLGDGLIPIRSQSYELSRAFVDQETGQRAYLLTGNPIALELFESGTATVNRLVPQLRREIAGAPYADNLQTIFAEMLAAAAVWKGRAADPQIAALRTGSVSRAQLDQMVMDAKTLFDPLRGRFRALNVQLDTLITQEIDHIRSVLRTANNSQWVALVILAASIIGCIVVVQRMLTHPVSRLVRSVRAVADGDYDQPIGRGGPREFAEISAAVDDMRNRLRELARFDSVTGLVNRAETMARLDAALNETGSRLGVLYCDIDHFKQINDTWGHAVGDAVLSTIAARMRECVHLDDTVGRIGGDEILILLPGVNSTEDAIAVGERIRALAAEPIHQFGLTINTTLSIGATSSAPGEASAAVTARADAAMYQAKQAGRNAVAGLDANVGVGTSTPNGHN</sequence>
<keyword evidence="2 3" id="KW-1133">Transmembrane helix</keyword>
<dbReference type="Proteomes" id="UP001055337">
    <property type="component" value="Chromosome"/>
</dbReference>
<evidence type="ECO:0000313" key="7">
    <source>
        <dbReference type="Proteomes" id="UP001055337"/>
    </source>
</evidence>
<evidence type="ECO:0000259" key="4">
    <source>
        <dbReference type="PROSITE" id="PS50885"/>
    </source>
</evidence>